<feature type="transmembrane region" description="Helical" evidence="1">
    <location>
        <begin position="12"/>
        <end position="29"/>
    </location>
</feature>
<organism evidence="2 3">
    <name type="scientific">Rhizophagus irregularis</name>
    <dbReference type="NCBI Taxonomy" id="588596"/>
    <lineage>
        <taxon>Eukaryota</taxon>
        <taxon>Fungi</taxon>
        <taxon>Fungi incertae sedis</taxon>
        <taxon>Mucoromycota</taxon>
        <taxon>Glomeromycotina</taxon>
        <taxon>Glomeromycetes</taxon>
        <taxon>Glomerales</taxon>
        <taxon>Glomeraceae</taxon>
        <taxon>Rhizophagus</taxon>
    </lineage>
</organism>
<evidence type="ECO:0000256" key="1">
    <source>
        <dbReference type="SAM" id="Phobius"/>
    </source>
</evidence>
<proteinExistence type="predicted"/>
<sequence>MYNCRLISLADYYHYFLLLILLHLISYYANCLEFADLYVQLKNLNNLSVTFLAFGFLLRLYLRISAHTLFL</sequence>
<protein>
    <submittedName>
        <fullName evidence="2">Uncharacterized protein</fullName>
    </submittedName>
</protein>
<gene>
    <name evidence="2" type="ORF">RhiirC2_370941</name>
</gene>
<name>A0A2N1P068_9GLOM</name>
<comment type="caution">
    <text evidence="2">The sequence shown here is derived from an EMBL/GenBank/DDBJ whole genome shotgun (WGS) entry which is preliminary data.</text>
</comment>
<reference evidence="2 3" key="2">
    <citation type="submission" date="2017-10" db="EMBL/GenBank/DDBJ databases">
        <title>Extensive intraspecific genome diversity in a model arbuscular mycorrhizal fungus.</title>
        <authorList>
            <person name="Chen E.C.H."/>
            <person name="Morin E."/>
            <person name="Baudet D."/>
            <person name="Noel J."/>
            <person name="Ndikumana S."/>
            <person name="Charron P."/>
            <person name="St-Onge C."/>
            <person name="Giorgi J."/>
            <person name="Grigoriev I.V."/>
            <person name="Roux C."/>
            <person name="Martin F.M."/>
            <person name="Corradi N."/>
        </authorList>
    </citation>
    <scope>NUCLEOTIDE SEQUENCE [LARGE SCALE GENOMIC DNA]</scope>
    <source>
        <strain evidence="2 3">C2</strain>
    </source>
</reference>
<dbReference type="AlphaFoldDB" id="A0A2N1P068"/>
<accession>A0A2N1P068</accession>
<keyword evidence="1" id="KW-0812">Transmembrane</keyword>
<feature type="transmembrane region" description="Helical" evidence="1">
    <location>
        <begin position="44"/>
        <end position="62"/>
    </location>
</feature>
<reference evidence="2 3" key="1">
    <citation type="submission" date="2016-04" db="EMBL/GenBank/DDBJ databases">
        <title>Genome analyses suggest a sexual origin of heterokaryosis in a supposedly ancient asexual fungus.</title>
        <authorList>
            <person name="Ropars J."/>
            <person name="Sedzielewska K."/>
            <person name="Noel J."/>
            <person name="Charron P."/>
            <person name="Farinelli L."/>
            <person name="Marton T."/>
            <person name="Kruger M."/>
            <person name="Pelin A."/>
            <person name="Brachmann A."/>
            <person name="Corradi N."/>
        </authorList>
    </citation>
    <scope>NUCLEOTIDE SEQUENCE [LARGE SCALE GENOMIC DNA]</scope>
    <source>
        <strain evidence="2 3">C2</strain>
    </source>
</reference>
<evidence type="ECO:0000313" key="3">
    <source>
        <dbReference type="Proteomes" id="UP000233469"/>
    </source>
</evidence>
<dbReference type="Proteomes" id="UP000233469">
    <property type="component" value="Unassembled WGS sequence"/>
</dbReference>
<dbReference type="EMBL" id="LLXL01000042">
    <property type="protein sequence ID" value="PKK79502.1"/>
    <property type="molecule type" value="Genomic_DNA"/>
</dbReference>
<keyword evidence="1" id="KW-0472">Membrane</keyword>
<evidence type="ECO:0000313" key="2">
    <source>
        <dbReference type="EMBL" id="PKK79502.1"/>
    </source>
</evidence>
<keyword evidence="1" id="KW-1133">Transmembrane helix</keyword>